<organism evidence="3 4">
    <name type="scientific">Gossypium tomentosum</name>
    <name type="common">Hawaiian cotton</name>
    <name type="synonym">Gossypium sandvicense</name>
    <dbReference type="NCBI Taxonomy" id="34277"/>
    <lineage>
        <taxon>Eukaryota</taxon>
        <taxon>Viridiplantae</taxon>
        <taxon>Streptophyta</taxon>
        <taxon>Embryophyta</taxon>
        <taxon>Tracheophyta</taxon>
        <taxon>Spermatophyta</taxon>
        <taxon>Magnoliopsida</taxon>
        <taxon>eudicotyledons</taxon>
        <taxon>Gunneridae</taxon>
        <taxon>Pentapetalae</taxon>
        <taxon>rosids</taxon>
        <taxon>malvids</taxon>
        <taxon>Malvales</taxon>
        <taxon>Malvaceae</taxon>
        <taxon>Malvoideae</taxon>
        <taxon>Gossypium</taxon>
    </lineage>
</organism>
<protein>
    <recommendedName>
        <fullName evidence="2">Fungal lipase-type domain-containing protein</fullName>
    </recommendedName>
</protein>
<name>A0A5D2N5X0_GOSTO</name>
<dbReference type="PANTHER" id="PTHR46086">
    <property type="entry name" value="ALPHA/BETA-HYDROLASES SUPERFAMILY PROTEIN"/>
    <property type="match status" value="1"/>
</dbReference>
<dbReference type="EMBL" id="CM017620">
    <property type="protein sequence ID" value="TYH99276.1"/>
    <property type="molecule type" value="Genomic_DNA"/>
</dbReference>
<dbReference type="InterPro" id="IPR029058">
    <property type="entry name" value="AB_hydrolase_fold"/>
</dbReference>
<keyword evidence="1" id="KW-0378">Hydrolase</keyword>
<dbReference type="AlphaFoldDB" id="A0A5D2N5X0"/>
<dbReference type="InterPro" id="IPR002921">
    <property type="entry name" value="Fungal_lipase-type"/>
</dbReference>
<sequence length="453" mass="51612">MEVTPGRKQFYNPKKASFFDLTALLFSKNLKKRKFIETSIETEDSFWYRLVIFLSTLLQKFLLSIKTPMALAGQTFEDMLNLFTNNGGLFGLIKKVMTGKVVIPSREAATYVSAVGYTDLRKDLDKQIIYGNSMYYPALAIMTCKAVYNNAAYNKSIIENNWGMEVIGFYNYWNDYLRQPDTQHDTIVVSFRGTLPFSADDWYSDADVSWYEFPNIGKIHSGFLKALGMQKLVGWPKFVIPDLTRKAPLAYYDIRDRLKDLLKNSPEAKVIVTGHSLGGALAALFPAILFYHDEQLVLERMEGVYTFGQPRVGDEAFAGYMEKNLNKNGIQFYRYVYCNDIVPRVSTACSSTLIVEEVPYLNYFSLFGFFPMHMNAIYEVIRSFTMKAKYGADYTDGWLMFGVRLFGLLIPGVANHCPQDYVNSTRLGKPDDVLFLPLHTKKALGFEVPLLAA</sequence>
<dbReference type="Proteomes" id="UP000322667">
    <property type="component" value="Chromosome A11"/>
</dbReference>
<gene>
    <name evidence="3" type="ORF">ES332_A11G056100v1</name>
</gene>
<proteinExistence type="predicted"/>
<keyword evidence="4" id="KW-1185">Reference proteome</keyword>
<dbReference type="CDD" id="cd00519">
    <property type="entry name" value="Lipase_3"/>
    <property type="match status" value="1"/>
</dbReference>
<dbReference type="GO" id="GO:0006629">
    <property type="term" value="P:lipid metabolic process"/>
    <property type="evidence" value="ECO:0007669"/>
    <property type="project" value="InterPro"/>
</dbReference>
<dbReference type="GO" id="GO:0004806">
    <property type="term" value="F:triacylglycerol lipase activity"/>
    <property type="evidence" value="ECO:0007669"/>
    <property type="project" value="InterPro"/>
</dbReference>
<evidence type="ECO:0000256" key="1">
    <source>
        <dbReference type="ARBA" id="ARBA00022801"/>
    </source>
</evidence>
<evidence type="ECO:0000313" key="4">
    <source>
        <dbReference type="Proteomes" id="UP000322667"/>
    </source>
</evidence>
<dbReference type="Gene3D" id="3.40.50.1820">
    <property type="entry name" value="alpha/beta hydrolase"/>
    <property type="match status" value="1"/>
</dbReference>
<dbReference type="InterPro" id="IPR044819">
    <property type="entry name" value="OBL-like"/>
</dbReference>
<dbReference type="SUPFAM" id="SSF53474">
    <property type="entry name" value="alpha/beta-Hydrolases"/>
    <property type="match status" value="1"/>
</dbReference>
<dbReference type="PANTHER" id="PTHR46086:SF29">
    <property type="entry name" value="SUPERFAMILY PROTEIN, PUTATIVE ISOFORM 1-RELATED"/>
    <property type="match status" value="1"/>
</dbReference>
<feature type="domain" description="Fungal lipase-type" evidence="2">
    <location>
        <begin position="188"/>
        <end position="347"/>
    </location>
</feature>
<evidence type="ECO:0000313" key="3">
    <source>
        <dbReference type="EMBL" id="TYH99276.1"/>
    </source>
</evidence>
<dbReference type="Pfam" id="PF01764">
    <property type="entry name" value="Lipase_3"/>
    <property type="match status" value="1"/>
</dbReference>
<reference evidence="3 4" key="1">
    <citation type="submission" date="2019-07" db="EMBL/GenBank/DDBJ databases">
        <title>WGS assembly of Gossypium tomentosum.</title>
        <authorList>
            <person name="Chen Z.J."/>
            <person name="Sreedasyam A."/>
            <person name="Ando A."/>
            <person name="Song Q."/>
            <person name="De L."/>
            <person name="Hulse-Kemp A."/>
            <person name="Ding M."/>
            <person name="Ye W."/>
            <person name="Kirkbride R."/>
            <person name="Jenkins J."/>
            <person name="Plott C."/>
            <person name="Lovell J."/>
            <person name="Lin Y.-M."/>
            <person name="Vaughn R."/>
            <person name="Liu B."/>
            <person name="Li W."/>
            <person name="Simpson S."/>
            <person name="Scheffler B."/>
            <person name="Saski C."/>
            <person name="Grover C."/>
            <person name="Hu G."/>
            <person name="Conover J."/>
            <person name="Carlson J."/>
            <person name="Shu S."/>
            <person name="Boston L."/>
            <person name="Williams M."/>
            <person name="Peterson D."/>
            <person name="Mcgee K."/>
            <person name="Jones D."/>
            <person name="Wendel J."/>
            <person name="Stelly D."/>
            <person name="Grimwood J."/>
            <person name="Schmutz J."/>
        </authorList>
    </citation>
    <scope>NUCLEOTIDE SEQUENCE [LARGE SCALE GENOMIC DNA]</scope>
    <source>
        <strain evidence="3">7179.01</strain>
    </source>
</reference>
<accession>A0A5D2N5X0</accession>
<evidence type="ECO:0000259" key="2">
    <source>
        <dbReference type="Pfam" id="PF01764"/>
    </source>
</evidence>